<organism evidence="2 3">
    <name type="scientific">Arachis hypogaea</name>
    <name type="common">Peanut</name>
    <dbReference type="NCBI Taxonomy" id="3818"/>
    <lineage>
        <taxon>Eukaryota</taxon>
        <taxon>Viridiplantae</taxon>
        <taxon>Streptophyta</taxon>
        <taxon>Embryophyta</taxon>
        <taxon>Tracheophyta</taxon>
        <taxon>Spermatophyta</taxon>
        <taxon>Magnoliopsida</taxon>
        <taxon>eudicotyledons</taxon>
        <taxon>Gunneridae</taxon>
        <taxon>Pentapetalae</taxon>
        <taxon>rosids</taxon>
        <taxon>fabids</taxon>
        <taxon>Fabales</taxon>
        <taxon>Fabaceae</taxon>
        <taxon>Papilionoideae</taxon>
        <taxon>50 kb inversion clade</taxon>
        <taxon>dalbergioids sensu lato</taxon>
        <taxon>Dalbergieae</taxon>
        <taxon>Pterocarpus clade</taxon>
        <taxon>Arachis</taxon>
    </lineage>
</organism>
<dbReference type="EMBL" id="SDMP01000007">
    <property type="protein sequence ID" value="RYR49763.1"/>
    <property type="molecule type" value="Genomic_DNA"/>
</dbReference>
<evidence type="ECO:0008006" key="4">
    <source>
        <dbReference type="Google" id="ProtNLM"/>
    </source>
</evidence>
<protein>
    <recommendedName>
        <fullName evidence="4">Aspartic peptidase DDI1-type domain-containing protein</fullName>
    </recommendedName>
</protein>
<accession>A0A445CFS8</accession>
<sequence length="267" mass="30489">MLLSLMKRLQINELTPTDVIIRLADKTQRQAIGVVENVLIKVGSYYLPTDFVVLKMDENPIYPIILGRPFLATARALIDVERGELVLRIHDEQLTFNVFKPSQESDHDNKELMEEPTKEALMQETSSEAETIQIEAPLVGKPCAQEEPHQKGIQKKPEPLEPCKASNKNPLEGESVESEIALRETRKKVPRRWRNKKIPTEDFSPGDKVISTYFPTIPPHLPTIPSQLPPVYTINKIMSLEHMELINKANGHRFTTRGEDFKHYQPP</sequence>
<dbReference type="Proteomes" id="UP000289738">
    <property type="component" value="Chromosome A07"/>
</dbReference>
<dbReference type="CDD" id="cd00303">
    <property type="entry name" value="retropepsin_like"/>
    <property type="match status" value="1"/>
</dbReference>
<comment type="caution">
    <text evidence="2">The sequence shown here is derived from an EMBL/GenBank/DDBJ whole genome shotgun (WGS) entry which is preliminary data.</text>
</comment>
<dbReference type="Gene3D" id="2.40.70.10">
    <property type="entry name" value="Acid Proteases"/>
    <property type="match status" value="1"/>
</dbReference>
<dbReference type="PANTHER" id="PTHR33067:SF9">
    <property type="entry name" value="RNA-DIRECTED DNA POLYMERASE"/>
    <property type="match status" value="1"/>
</dbReference>
<evidence type="ECO:0000313" key="2">
    <source>
        <dbReference type="EMBL" id="RYR49763.1"/>
    </source>
</evidence>
<evidence type="ECO:0000256" key="1">
    <source>
        <dbReference type="SAM" id="MobiDB-lite"/>
    </source>
</evidence>
<evidence type="ECO:0000313" key="3">
    <source>
        <dbReference type="Proteomes" id="UP000289738"/>
    </source>
</evidence>
<feature type="compositionally biased region" description="Basic and acidic residues" evidence="1">
    <location>
        <begin position="145"/>
        <end position="161"/>
    </location>
</feature>
<gene>
    <name evidence="2" type="ORF">Ahy_A07g036282</name>
</gene>
<dbReference type="InterPro" id="IPR021109">
    <property type="entry name" value="Peptidase_aspartic_dom_sf"/>
</dbReference>
<name>A0A445CFS8_ARAHY</name>
<dbReference type="AlphaFoldDB" id="A0A445CFS8"/>
<dbReference type="PANTHER" id="PTHR33067">
    <property type="entry name" value="RNA-DIRECTED DNA POLYMERASE-RELATED"/>
    <property type="match status" value="1"/>
</dbReference>
<keyword evidence="3" id="KW-1185">Reference proteome</keyword>
<proteinExistence type="predicted"/>
<reference evidence="2 3" key="1">
    <citation type="submission" date="2019-01" db="EMBL/GenBank/DDBJ databases">
        <title>Sequencing of cultivated peanut Arachis hypogaea provides insights into genome evolution and oil improvement.</title>
        <authorList>
            <person name="Chen X."/>
        </authorList>
    </citation>
    <scope>NUCLEOTIDE SEQUENCE [LARGE SCALE GENOMIC DNA]</scope>
    <source>
        <strain evidence="3">cv. Fuhuasheng</strain>
        <tissue evidence="2">Leaves</tissue>
    </source>
</reference>
<feature type="region of interest" description="Disordered" evidence="1">
    <location>
        <begin position="145"/>
        <end position="178"/>
    </location>
</feature>